<gene>
    <name evidence="1" type="ORF">HAP41_0000049495</name>
</gene>
<evidence type="ECO:0000313" key="2">
    <source>
        <dbReference type="Proteomes" id="UP000551709"/>
    </source>
</evidence>
<reference evidence="1" key="2">
    <citation type="submission" date="2022-04" db="EMBL/GenBank/DDBJ databases">
        <authorList>
            <person name="Bromfield E.S.P."/>
            <person name="Cloutier S."/>
        </authorList>
    </citation>
    <scope>NUCLEOTIDE SEQUENCE</scope>
    <source>
        <strain evidence="1">1S5</strain>
        <plasmid evidence="1">pBb1S5b</plasmid>
    </source>
</reference>
<proteinExistence type="predicted"/>
<reference evidence="1" key="1">
    <citation type="journal article" date="2017" name="Syst. Appl. Microbiol.">
        <title>Soybeans inoculated with root zone soils of Canadian native legumes harbour diverse and novel Bradyrhizobium spp. that possess agricultural potential.</title>
        <authorList>
            <person name="Bromfield E.S.P."/>
            <person name="Cloutier S."/>
            <person name="Tambong J.T."/>
            <person name="Tran Thi T.V."/>
        </authorList>
    </citation>
    <scope>NUCLEOTIDE SEQUENCE</scope>
    <source>
        <strain evidence="1">1S5</strain>
    </source>
</reference>
<dbReference type="RefSeq" id="WP_166107166.1">
    <property type="nucleotide sequence ID" value="NZ_CP096257.1"/>
</dbReference>
<geneLocation type="plasmid" evidence="1 2">
    <name>pBb1S5b</name>
</geneLocation>
<dbReference type="EMBL" id="CP096257">
    <property type="protein sequence ID" value="UPT92347.1"/>
    <property type="molecule type" value="Genomic_DNA"/>
</dbReference>
<protein>
    <submittedName>
        <fullName evidence="1">Uncharacterized protein</fullName>
    </submittedName>
</protein>
<evidence type="ECO:0000313" key="1">
    <source>
        <dbReference type="EMBL" id="UPT92347.1"/>
    </source>
</evidence>
<dbReference type="Proteomes" id="UP000551709">
    <property type="component" value="Plasmid pBb1S5b"/>
</dbReference>
<name>A0A8T5VP41_9BRAD</name>
<accession>A0A8T5VP41</accession>
<sequence>MEDNLEPLRDWTALERSAAWLPWHRSTVALSLLQQKSTVGTDLADRCVHWLRSDQSRFGHNGMLDCSPLGSRLLASLSGTPYAADFSFEIEGARRSVERDLGKYRQWARSFLAAVELGQLCPSRALWWIGNMVQPNGLPKNLRRKAPEDFVRFSNAFLQLRASIRERGPVGIIESIGVWLSMTEDNSRWRRLCRAIECEALDRLFAWPLVVMDTIRHEAALALPIFAEANPTSIHGDGSCRVIDGRVLIAPVPVYHQLQTAEDNPAKDSWRAFATEWANHARALLLNHNRHLGDEGVQYIKSVALSVDLGACDSVLSHVFRDHDPIPAAGRSASALFATAFAAAIMNRQMPKIAIIGDLVTPADGPVDNRRGPEIGQVHKEGLDAKISHVFLGEGYDALIVPRAGELKESDAPTENGFGDVVARDSAESQRIHMFESGVLSNVWDIAFPNSWRRYRSVRCPDASFSLTLDQASRGSIRDWFEQAEVVDDLPDWITITELASYLRWCSREIASLNPAPPGLSQFFMRLTEFETGSHAVLSLGEALRYPVSHLAKVNAEDSDELKKSLTDMLQPGRHCPETLFGQAPDLTILISKPEAISSPEQPVAEANLATLLKEIRDDLSDKGRRREWSEYVGRCRIILVQERLETERNLQLSEFDKAQTELSIFRMEFTQQQASAVVSETKWRGAATKMLLRGLQEKGAARYTPMTDSWVLTRKAPLPAMCFGME</sequence>
<organism evidence="1 2">
    <name type="scientific">Bradyrhizobium barranii subsp. apii</name>
    <dbReference type="NCBI Taxonomy" id="2819348"/>
    <lineage>
        <taxon>Bacteria</taxon>
        <taxon>Pseudomonadati</taxon>
        <taxon>Pseudomonadota</taxon>
        <taxon>Alphaproteobacteria</taxon>
        <taxon>Hyphomicrobiales</taxon>
        <taxon>Nitrobacteraceae</taxon>
        <taxon>Bradyrhizobium</taxon>
        <taxon>Bradyrhizobium barranii</taxon>
    </lineage>
</organism>
<keyword evidence="1" id="KW-0614">Plasmid</keyword>
<dbReference type="AlphaFoldDB" id="A0A8T5VP41"/>